<reference evidence="2 3" key="1">
    <citation type="submission" date="2024-09" db="EMBL/GenBank/DDBJ databases">
        <authorList>
            <person name="Sun Q."/>
            <person name="Mori K."/>
        </authorList>
    </citation>
    <scope>NUCLEOTIDE SEQUENCE [LARGE SCALE GENOMIC DNA]</scope>
    <source>
        <strain evidence="2 3">JCM 13503</strain>
    </source>
</reference>
<evidence type="ECO:0000313" key="3">
    <source>
        <dbReference type="Proteomes" id="UP001589733"/>
    </source>
</evidence>
<dbReference type="Proteomes" id="UP001589733">
    <property type="component" value="Unassembled WGS sequence"/>
</dbReference>
<accession>A0ABV6AWC9</accession>
<evidence type="ECO:0000313" key="2">
    <source>
        <dbReference type="EMBL" id="MFB9991813.1"/>
    </source>
</evidence>
<gene>
    <name evidence="2" type="ORF">ACFFLM_07510</name>
</gene>
<keyword evidence="3" id="KW-1185">Reference proteome</keyword>
<feature type="region of interest" description="Disordered" evidence="1">
    <location>
        <begin position="1"/>
        <end position="20"/>
    </location>
</feature>
<organism evidence="2 3">
    <name type="scientific">Deinococcus oregonensis</name>
    <dbReference type="NCBI Taxonomy" id="1805970"/>
    <lineage>
        <taxon>Bacteria</taxon>
        <taxon>Thermotogati</taxon>
        <taxon>Deinococcota</taxon>
        <taxon>Deinococci</taxon>
        <taxon>Deinococcales</taxon>
        <taxon>Deinococcaceae</taxon>
        <taxon>Deinococcus</taxon>
    </lineage>
</organism>
<protein>
    <submittedName>
        <fullName evidence="2">Uncharacterized protein</fullName>
    </submittedName>
</protein>
<dbReference type="RefSeq" id="WP_380007542.1">
    <property type="nucleotide sequence ID" value="NZ_JBHLYR010000024.1"/>
</dbReference>
<proteinExistence type="predicted"/>
<name>A0ABV6AWC9_9DEIO</name>
<evidence type="ECO:0000256" key="1">
    <source>
        <dbReference type="SAM" id="MobiDB-lite"/>
    </source>
</evidence>
<comment type="caution">
    <text evidence="2">The sequence shown here is derived from an EMBL/GenBank/DDBJ whole genome shotgun (WGS) entry which is preliminary data.</text>
</comment>
<sequence>MPTERPFLHDPDPGGTKPLGAVPPALFDLAVNRADAALRGLRPRHPETVLAAWHARTRFARRVPLAAVLAALAQKPSEEPSGLSGVSWHWAGGELGAWVAGRAPFP</sequence>
<feature type="compositionally biased region" description="Basic and acidic residues" evidence="1">
    <location>
        <begin position="1"/>
        <end position="12"/>
    </location>
</feature>
<dbReference type="EMBL" id="JBHLYR010000024">
    <property type="protein sequence ID" value="MFB9991813.1"/>
    <property type="molecule type" value="Genomic_DNA"/>
</dbReference>